<dbReference type="Pfam" id="PF00078">
    <property type="entry name" value="RVT_1"/>
    <property type="match status" value="1"/>
</dbReference>
<dbReference type="Proteomes" id="UP001152795">
    <property type="component" value="Unassembled WGS sequence"/>
</dbReference>
<reference evidence="1" key="1">
    <citation type="submission" date="2020-04" db="EMBL/GenBank/DDBJ databases">
        <authorList>
            <person name="Alioto T."/>
            <person name="Alioto T."/>
            <person name="Gomez Garrido J."/>
        </authorList>
    </citation>
    <scope>NUCLEOTIDE SEQUENCE</scope>
    <source>
        <strain evidence="1">A484AB</strain>
    </source>
</reference>
<comment type="caution">
    <text evidence="1">The sequence shown here is derived from an EMBL/GenBank/DDBJ whole genome shotgun (WGS) entry which is preliminary data.</text>
</comment>
<dbReference type="AlphaFoldDB" id="A0A7D9INL9"/>
<dbReference type="EMBL" id="CACRXK020006718">
    <property type="protein sequence ID" value="CAB4010232.1"/>
    <property type="molecule type" value="Genomic_DNA"/>
</dbReference>
<name>A0A7D9INL9_PARCT</name>
<evidence type="ECO:0000313" key="1">
    <source>
        <dbReference type="EMBL" id="CAB4010232.1"/>
    </source>
</evidence>
<dbReference type="OrthoDB" id="5954387at2759"/>
<evidence type="ECO:0000313" key="2">
    <source>
        <dbReference type="Proteomes" id="UP001152795"/>
    </source>
</evidence>
<dbReference type="CDD" id="cd01650">
    <property type="entry name" value="RT_nLTR_like"/>
    <property type="match status" value="1"/>
</dbReference>
<dbReference type="PANTHER" id="PTHR33332">
    <property type="entry name" value="REVERSE TRANSCRIPTASE DOMAIN-CONTAINING PROTEIN"/>
    <property type="match status" value="1"/>
</dbReference>
<proteinExistence type="predicted"/>
<accession>A0A7D9INL9</accession>
<gene>
    <name evidence="1" type="ORF">PACLA_8A057771</name>
</gene>
<keyword evidence="2" id="KW-1185">Reference proteome</keyword>
<dbReference type="SUPFAM" id="SSF56672">
    <property type="entry name" value="DNA/RNA polymerases"/>
    <property type="match status" value="1"/>
</dbReference>
<sequence>MVSKNVSDGKKYLAKIGRDIIHILLLFSILRLSLKTKRALYTGQITSGNIFISSELITLPERLCYVWVSTRDVVLRKYNLPGNSRHRYGLNLQTNRKISHAAILLLAGDIATNPGPTFKTNIINRCQHGFTPGKSCTTQLIQVIDTIGKLLDQGEQIDVVYLGMSKAFDKVNHKKMIDKLRSFGFNGGLLSWFQSYLRHHRQKVTALGSTSTPVTSGVPQGSILGPILFLLYVNDLPDAISLSTIATFADDTKLFQCILCEADSCLLQEDLTNINNWSSSSDLMFNQSKCKVQTISRKRNPIMASYSMGNMQLDHCFQERDLGVWISSDLSWKKQVESQSTKANQILGYVKRTSTYSRSYLIRSTRTWNALPTEITQNHNKSSLATFKNILKEYYYSALSLTFDPDDPRT</sequence>
<protein>
    <submittedName>
        <fullName evidence="1">Uncharacterized protein</fullName>
    </submittedName>
</protein>
<dbReference type="PROSITE" id="PS50878">
    <property type="entry name" value="RT_POL"/>
    <property type="match status" value="1"/>
</dbReference>
<dbReference type="InterPro" id="IPR000477">
    <property type="entry name" value="RT_dom"/>
</dbReference>
<organism evidence="1 2">
    <name type="scientific">Paramuricea clavata</name>
    <name type="common">Red gorgonian</name>
    <name type="synonym">Violescent sea-whip</name>
    <dbReference type="NCBI Taxonomy" id="317549"/>
    <lineage>
        <taxon>Eukaryota</taxon>
        <taxon>Metazoa</taxon>
        <taxon>Cnidaria</taxon>
        <taxon>Anthozoa</taxon>
        <taxon>Octocorallia</taxon>
        <taxon>Malacalcyonacea</taxon>
        <taxon>Plexauridae</taxon>
        <taxon>Paramuricea</taxon>
    </lineage>
</organism>
<dbReference type="InterPro" id="IPR043502">
    <property type="entry name" value="DNA/RNA_pol_sf"/>
</dbReference>